<dbReference type="SUPFAM" id="SSF53649">
    <property type="entry name" value="Alkaline phosphatase-like"/>
    <property type="match status" value="1"/>
</dbReference>
<dbReference type="InterPro" id="IPR017850">
    <property type="entry name" value="Alkaline_phosphatase_core_sf"/>
</dbReference>
<organism evidence="1 2">
    <name type="scientific">Aeromonas enteropelogenes</name>
    <name type="common">Aeromonas trota</name>
    <dbReference type="NCBI Taxonomy" id="29489"/>
    <lineage>
        <taxon>Bacteria</taxon>
        <taxon>Pseudomonadati</taxon>
        <taxon>Pseudomonadota</taxon>
        <taxon>Gammaproteobacteria</taxon>
        <taxon>Aeromonadales</taxon>
        <taxon>Aeromonadaceae</taxon>
        <taxon>Aeromonas</taxon>
    </lineage>
</organism>
<proteinExistence type="predicted"/>
<evidence type="ECO:0000313" key="2">
    <source>
        <dbReference type="Proteomes" id="UP000078435"/>
    </source>
</evidence>
<reference evidence="1 2" key="1">
    <citation type="submission" date="2016-02" db="EMBL/GenBank/DDBJ databases">
        <title>Draft genome sequence of Aeromonas trota strain 1999lcr isolated from cerebrospinal fluid (CSF).</title>
        <authorList>
            <person name="Dallagassa C.B."/>
            <person name="Prediger K.C."/>
            <person name="Weiss V.A."/>
            <person name="Assis F.E."/>
            <person name="Baura V."/>
            <person name="Cruz L.M."/>
            <person name="Souza E.M."/>
            <person name="Pedrosa F.O."/>
            <person name="Fadel-Picheth C.M."/>
        </authorList>
    </citation>
    <scope>NUCLEOTIDE SEQUENCE [LARGE SCALE GENOMIC DNA]</scope>
    <source>
        <strain evidence="1 2">1999lcr</strain>
    </source>
</reference>
<dbReference type="Proteomes" id="UP000078435">
    <property type="component" value="Unassembled WGS sequence"/>
</dbReference>
<dbReference type="RefSeq" id="WP_061476675.1">
    <property type="nucleotide sequence ID" value="NZ_JMGO02000006.1"/>
</dbReference>
<dbReference type="EMBL" id="JMGO02000006">
    <property type="protein sequence ID" value="KXU79883.1"/>
    <property type="molecule type" value="Genomic_DNA"/>
</dbReference>
<dbReference type="AlphaFoldDB" id="A0A175VH58"/>
<dbReference type="Pfam" id="PF01663">
    <property type="entry name" value="Phosphodiest"/>
    <property type="match status" value="1"/>
</dbReference>
<accession>A0A175VH58</accession>
<sequence length="277" mass="30989">MQHKVIVVLVDGLSAEVAHAMGYLAGMVEAERGLYTTLSCALPSLSRPLYECILTGVTPVESGITHNGVSRLSRQESIFHLARAAGKRTAAAAYHWISELYNQSPWLAVRDRFTHDEQLPIQRGCFYWDDGYPDSHLLMDGEWLRNQYDPDFLLIHPMGVDDAGHQFGLDSRQYRNQARRMDSLLADLLPQWLAEGYQVVITSDHGMNNDLSHGGTLAEERRVPLWLFGDAFVAQWPASPAMQQTQLCALMADLLGVPHDKPGCPPLLKAAFLREVH</sequence>
<dbReference type="STRING" id="29489.VL01_18515"/>
<dbReference type="GO" id="GO:0016787">
    <property type="term" value="F:hydrolase activity"/>
    <property type="evidence" value="ECO:0007669"/>
    <property type="project" value="UniProtKB-ARBA"/>
</dbReference>
<dbReference type="PANTHER" id="PTHR10151">
    <property type="entry name" value="ECTONUCLEOTIDE PYROPHOSPHATASE/PHOSPHODIESTERASE"/>
    <property type="match status" value="1"/>
</dbReference>
<gene>
    <name evidence="1" type="ORF">LCR_17365</name>
</gene>
<protein>
    <submittedName>
        <fullName evidence="1">Nucleotide pyrophosphatase</fullName>
    </submittedName>
</protein>
<dbReference type="Gene3D" id="3.40.720.10">
    <property type="entry name" value="Alkaline Phosphatase, subunit A"/>
    <property type="match status" value="1"/>
</dbReference>
<dbReference type="InterPro" id="IPR002591">
    <property type="entry name" value="Phosphodiest/P_Trfase"/>
</dbReference>
<evidence type="ECO:0000313" key="1">
    <source>
        <dbReference type="EMBL" id="KXU79883.1"/>
    </source>
</evidence>
<name>A0A175VH58_AEREN</name>
<dbReference type="OrthoDB" id="8580666at2"/>
<comment type="caution">
    <text evidence="1">The sequence shown here is derived from an EMBL/GenBank/DDBJ whole genome shotgun (WGS) entry which is preliminary data.</text>
</comment>
<dbReference type="PANTHER" id="PTHR10151:SF120">
    <property type="entry name" value="BIS(5'-ADENOSYL)-TRIPHOSPHATASE"/>
    <property type="match status" value="1"/>
</dbReference>